<sequence length="389" mass="42384">MEDDEEIPQLVDAGGANIARDAQPTTVPLTIICGFLGAGKSTLVKRILSERHGYKIAVIMNEFGDTADIEAKTINVTSTGDTAQQSEEFLELANGCLCCSIKDSGIAAIEKLMQRKGAFDHIVLETTGLADPGPIASLFWQNEEYAMGLGEDIHLDGVVCVVDAVFGRQQMEEDHIDDGIGESLRQIAGSDVILLNKVDLVGATDIEETEEVIRKINPAATIYQTVQAGIDLKNIMGINAYSSRLISQGSAPLHLHMHGDDHSHSHEDRGPTHYEIRGITSMQIVCPPLGPLQFENLDEWIRTVLWESRVPGENDNSSELEILRCKGLFATKGGDLYVLQGVRSLYEIVKVEGEGEEESTGLPGVGKIVFIGKGLGERVRRSLHEILRS</sequence>
<keyword evidence="11" id="KW-1185">Reference proteome</keyword>
<dbReference type="GO" id="GO:0016787">
    <property type="term" value="F:hydrolase activity"/>
    <property type="evidence" value="ECO:0007669"/>
    <property type="project" value="UniProtKB-KW"/>
</dbReference>
<evidence type="ECO:0000256" key="6">
    <source>
        <dbReference type="ARBA" id="ARBA00034320"/>
    </source>
</evidence>
<name>J4I9X0_9APHY</name>
<dbReference type="RefSeq" id="XP_012181179.1">
    <property type="nucleotide sequence ID" value="XM_012325789.1"/>
</dbReference>
<evidence type="ECO:0000256" key="7">
    <source>
        <dbReference type="ARBA" id="ARBA00049117"/>
    </source>
</evidence>
<dbReference type="Pfam" id="PF07683">
    <property type="entry name" value="CobW_C"/>
    <property type="match status" value="1"/>
</dbReference>
<dbReference type="Gene3D" id="3.30.1220.10">
    <property type="entry name" value="CobW-like, C-terminal domain"/>
    <property type="match status" value="1"/>
</dbReference>
<comment type="similarity">
    <text evidence="6">Belongs to the SIMIBI class G3E GTPase family. ZNG1 subfamily.</text>
</comment>
<evidence type="ECO:0000313" key="10">
    <source>
        <dbReference type="EMBL" id="CCM01896.1"/>
    </source>
</evidence>
<keyword evidence="3" id="KW-0862">Zinc</keyword>
<dbReference type="Pfam" id="PF02492">
    <property type="entry name" value="cobW"/>
    <property type="match status" value="1"/>
</dbReference>
<dbReference type="InterPro" id="IPR011629">
    <property type="entry name" value="CobW-like_C"/>
</dbReference>
<dbReference type="PANTHER" id="PTHR13748:SF31">
    <property type="entry name" value="ZINC-REGULATED GTPASE METALLOPROTEIN ACTIVATOR 1A-RELATED"/>
    <property type="match status" value="1"/>
</dbReference>
<keyword evidence="5" id="KW-0143">Chaperone</keyword>
<dbReference type="STRING" id="599839.J4I9X0"/>
<dbReference type="InterPro" id="IPR003495">
    <property type="entry name" value="CobW/HypB/UreG_nucleotide-bd"/>
</dbReference>
<keyword evidence="4" id="KW-0342">GTP-binding</keyword>
<evidence type="ECO:0000259" key="8">
    <source>
        <dbReference type="Pfam" id="PF02492"/>
    </source>
</evidence>
<dbReference type="Gene3D" id="3.40.50.300">
    <property type="entry name" value="P-loop containing nucleotide triphosphate hydrolases"/>
    <property type="match status" value="1"/>
</dbReference>
<dbReference type="HOGENOM" id="CLU_017452_0_1_1"/>
<dbReference type="FunCoup" id="J4I9X0">
    <property type="interactions" value="263"/>
</dbReference>
<dbReference type="OrthoDB" id="258627at2759"/>
<protein>
    <recommendedName>
        <fullName evidence="12">CobW/HypB/UreG nucleotide-binding domain-containing protein</fullName>
    </recommendedName>
</protein>
<dbReference type="GO" id="GO:0005525">
    <property type="term" value="F:GTP binding"/>
    <property type="evidence" value="ECO:0007669"/>
    <property type="project" value="UniProtKB-KW"/>
</dbReference>
<evidence type="ECO:0000256" key="4">
    <source>
        <dbReference type="ARBA" id="ARBA00023134"/>
    </source>
</evidence>
<proteinExistence type="inferred from homology"/>
<organism evidence="10 11">
    <name type="scientific">Fibroporia radiculosa</name>
    <dbReference type="NCBI Taxonomy" id="599839"/>
    <lineage>
        <taxon>Eukaryota</taxon>
        <taxon>Fungi</taxon>
        <taxon>Dikarya</taxon>
        <taxon>Basidiomycota</taxon>
        <taxon>Agaricomycotina</taxon>
        <taxon>Agaricomycetes</taxon>
        <taxon>Polyporales</taxon>
        <taxon>Fibroporiaceae</taxon>
        <taxon>Fibroporia</taxon>
    </lineage>
</organism>
<dbReference type="InParanoid" id="J4I9X0"/>
<evidence type="ECO:0008006" key="12">
    <source>
        <dbReference type="Google" id="ProtNLM"/>
    </source>
</evidence>
<dbReference type="GO" id="GO:0005737">
    <property type="term" value="C:cytoplasm"/>
    <property type="evidence" value="ECO:0007669"/>
    <property type="project" value="TreeGrafter"/>
</dbReference>
<dbReference type="InterPro" id="IPR036627">
    <property type="entry name" value="CobW-likC_sf"/>
</dbReference>
<accession>J4I9X0</accession>
<keyword evidence="1" id="KW-0547">Nucleotide-binding</keyword>
<dbReference type="SUPFAM" id="SSF90002">
    <property type="entry name" value="Hypothetical protein YjiA, C-terminal domain"/>
    <property type="match status" value="1"/>
</dbReference>
<evidence type="ECO:0000313" key="11">
    <source>
        <dbReference type="Proteomes" id="UP000006352"/>
    </source>
</evidence>
<dbReference type="PANTHER" id="PTHR13748">
    <property type="entry name" value="COBW-RELATED"/>
    <property type="match status" value="1"/>
</dbReference>
<evidence type="ECO:0000256" key="1">
    <source>
        <dbReference type="ARBA" id="ARBA00022741"/>
    </source>
</evidence>
<dbReference type="SUPFAM" id="SSF52540">
    <property type="entry name" value="P-loop containing nucleoside triphosphate hydrolases"/>
    <property type="match status" value="1"/>
</dbReference>
<evidence type="ECO:0000256" key="5">
    <source>
        <dbReference type="ARBA" id="ARBA00023186"/>
    </source>
</evidence>
<reference evidence="10 11" key="1">
    <citation type="journal article" date="2012" name="Appl. Environ. Microbiol.">
        <title>Short-read sequencing for genomic analysis of the brown rot fungus Fibroporia radiculosa.</title>
        <authorList>
            <person name="Tang J.D."/>
            <person name="Perkins A.D."/>
            <person name="Sonstegard T.S."/>
            <person name="Schroeder S.G."/>
            <person name="Burgess S.C."/>
            <person name="Diehl S.V."/>
        </authorList>
    </citation>
    <scope>NUCLEOTIDE SEQUENCE [LARGE SCALE GENOMIC DNA]</scope>
    <source>
        <strain evidence="10 11">TFFH 294</strain>
    </source>
</reference>
<evidence type="ECO:0000259" key="9">
    <source>
        <dbReference type="Pfam" id="PF07683"/>
    </source>
</evidence>
<dbReference type="EMBL" id="HE797054">
    <property type="protein sequence ID" value="CCM01896.1"/>
    <property type="molecule type" value="Genomic_DNA"/>
</dbReference>
<comment type="catalytic activity">
    <reaction evidence="7">
        <text>GTP + H2O = GDP + phosphate + H(+)</text>
        <dbReference type="Rhea" id="RHEA:19669"/>
        <dbReference type="ChEBI" id="CHEBI:15377"/>
        <dbReference type="ChEBI" id="CHEBI:15378"/>
        <dbReference type="ChEBI" id="CHEBI:37565"/>
        <dbReference type="ChEBI" id="CHEBI:43474"/>
        <dbReference type="ChEBI" id="CHEBI:58189"/>
    </reaction>
    <physiologicalReaction direction="left-to-right" evidence="7">
        <dbReference type="Rhea" id="RHEA:19670"/>
    </physiologicalReaction>
</comment>
<evidence type="ECO:0000256" key="2">
    <source>
        <dbReference type="ARBA" id="ARBA00022801"/>
    </source>
</evidence>
<dbReference type="InterPro" id="IPR027417">
    <property type="entry name" value="P-loop_NTPase"/>
</dbReference>
<dbReference type="InterPro" id="IPR051316">
    <property type="entry name" value="Zinc-reg_GTPase_activator"/>
</dbReference>
<dbReference type="GeneID" id="24096807"/>
<dbReference type="Proteomes" id="UP000006352">
    <property type="component" value="Unassembled WGS sequence"/>
</dbReference>
<gene>
    <name evidence="10" type="ORF">FIBRA_03967</name>
</gene>
<keyword evidence="2" id="KW-0378">Hydrolase</keyword>
<evidence type="ECO:0000256" key="3">
    <source>
        <dbReference type="ARBA" id="ARBA00022833"/>
    </source>
</evidence>
<feature type="domain" description="CobW C-terminal" evidence="9">
    <location>
        <begin position="290"/>
        <end position="384"/>
    </location>
</feature>
<dbReference type="AlphaFoldDB" id="J4I9X0"/>
<dbReference type="CDD" id="cd03112">
    <property type="entry name" value="CobW-like"/>
    <property type="match status" value="1"/>
</dbReference>
<feature type="domain" description="CobW/HypB/UreG nucleotide-binding" evidence="8">
    <location>
        <begin position="28"/>
        <end position="223"/>
    </location>
</feature>